<comment type="caution">
    <text evidence="3">The sequence shown here is derived from an EMBL/GenBank/DDBJ whole genome shotgun (WGS) entry which is preliminary data.</text>
</comment>
<dbReference type="InterPro" id="IPR005492">
    <property type="entry name" value="EPTP"/>
</dbReference>
<organism evidence="3 4">
    <name type="scientific">Bugula neritina</name>
    <name type="common">Brown bryozoan</name>
    <name type="synonym">Sertularia neritina</name>
    <dbReference type="NCBI Taxonomy" id="10212"/>
    <lineage>
        <taxon>Eukaryota</taxon>
        <taxon>Metazoa</taxon>
        <taxon>Spiralia</taxon>
        <taxon>Lophotrochozoa</taxon>
        <taxon>Bryozoa</taxon>
        <taxon>Gymnolaemata</taxon>
        <taxon>Cheilostomatida</taxon>
        <taxon>Flustrina</taxon>
        <taxon>Buguloidea</taxon>
        <taxon>Bugulidae</taxon>
        <taxon>Bugula</taxon>
    </lineage>
</organism>
<keyword evidence="2" id="KW-0677">Repeat</keyword>
<sequence>MIKQLLVLPGADAGKLACPNETPSLPSISRQPDVQMMEADGPYKVSYQIPYDAECEWQETGKMWYDIYTQQLKVCHSGTWKAAKTSQAAPSNLIQPVPQLDYFVEHQQVVGPAPSIDIHVFTIPGEGLFVVMANYNNHQRKQKSMMFKWENESLLPYQNISTYSPSSWTSFQIGRHFYLAVTNMQKSSTQAVTESVVVYKWHTKKKKFKFHQDLPSSVPRDVEYFEINGNHYLAVANHRASQSANNTSYNYSTRSFIWKFEKDEKLFREFQKIPTVGAWDWTYFSTLSQSGDLFHFLVVANTINSKQEVQLESKIYYWNQLMAGGLGNFEEYNQNIPTSGATDFEHFEIDGESYLAVANSIKSVQLDNQNGRHSTVSVIYKANKFTQRFDVFQEISTYGIIDWEYFTIGNDSYLIASNQRPGHMSDETTNQLATKETTIYRWKGTEKFVPSNKIEAAPAADWEVIQDGRQTYLIYANGAGATTQIYRAKLR</sequence>
<dbReference type="PANTHER" id="PTHR15261:SF4">
    <property type="entry name" value="THROMBOSPONDIN-TYPE LAMININ G DOMAIN AND EAR REPEAT-CONTAINING PROTEIN"/>
    <property type="match status" value="1"/>
</dbReference>
<protein>
    <submittedName>
        <fullName evidence="3">Tspear</fullName>
    </submittedName>
</protein>
<dbReference type="Pfam" id="PF03736">
    <property type="entry name" value="EPTP"/>
    <property type="match status" value="5"/>
</dbReference>
<dbReference type="PROSITE" id="PS50912">
    <property type="entry name" value="EAR"/>
    <property type="match status" value="5"/>
</dbReference>
<accession>A0A7J7IYG8</accession>
<gene>
    <name evidence="3" type="ORF">EB796_022725</name>
</gene>
<dbReference type="PANTHER" id="PTHR15261">
    <property type="entry name" value="THROMBOSPONDIN-TYPE LAMININ G DOMAIN AND EAR REPEAT-CONTAINING"/>
    <property type="match status" value="1"/>
</dbReference>
<dbReference type="GO" id="GO:0007165">
    <property type="term" value="P:signal transduction"/>
    <property type="evidence" value="ECO:0007669"/>
    <property type="project" value="TreeGrafter"/>
</dbReference>
<dbReference type="InterPro" id="IPR009039">
    <property type="entry name" value="EAR"/>
</dbReference>
<evidence type="ECO:0000256" key="1">
    <source>
        <dbReference type="ARBA" id="ARBA00022729"/>
    </source>
</evidence>
<reference evidence="3" key="1">
    <citation type="submission" date="2020-06" db="EMBL/GenBank/DDBJ databases">
        <title>Draft genome of Bugula neritina, a colonial animal packing powerful symbionts and potential medicines.</title>
        <authorList>
            <person name="Rayko M."/>
        </authorList>
    </citation>
    <scope>NUCLEOTIDE SEQUENCE [LARGE SCALE GENOMIC DNA]</scope>
    <source>
        <strain evidence="3">Kwan_BN1</strain>
    </source>
</reference>
<dbReference type="OrthoDB" id="408373at2759"/>
<dbReference type="EMBL" id="VXIV02003265">
    <property type="protein sequence ID" value="KAF6018963.1"/>
    <property type="molecule type" value="Genomic_DNA"/>
</dbReference>
<keyword evidence="1" id="KW-0732">Signal</keyword>
<name>A0A7J7IYG8_BUGNE</name>
<keyword evidence="4" id="KW-1185">Reference proteome</keyword>
<evidence type="ECO:0000313" key="4">
    <source>
        <dbReference type="Proteomes" id="UP000593567"/>
    </source>
</evidence>
<dbReference type="AlphaFoldDB" id="A0A7J7IYG8"/>
<evidence type="ECO:0000313" key="3">
    <source>
        <dbReference type="EMBL" id="KAF6018963.1"/>
    </source>
</evidence>
<evidence type="ECO:0000256" key="2">
    <source>
        <dbReference type="ARBA" id="ARBA00022737"/>
    </source>
</evidence>
<proteinExistence type="predicted"/>
<dbReference type="Proteomes" id="UP000593567">
    <property type="component" value="Unassembled WGS sequence"/>
</dbReference>